<dbReference type="Proteomes" id="UP001385892">
    <property type="component" value="Unassembled WGS sequence"/>
</dbReference>
<keyword evidence="3" id="KW-0418">Kinase</keyword>
<proteinExistence type="inferred from homology"/>
<evidence type="ECO:0000256" key="2">
    <source>
        <dbReference type="ARBA" id="ARBA00022679"/>
    </source>
</evidence>
<sequence>MAKLAAAAKGFKPASTRVELALHLGNAGIPLGKLIYQKDGAREFSQFAYDAAWRASADFFTVSPDVLNAPGFQQFKPAGKEESCFFQALADTEPDDWGRRVIARAHAKAREKDASLPALTTLDFLCHVDDFSRMGALRLHDTKTYLRTSAQGRRQTPPLLELERMLTASRAVEENQETQEDLRYLQGKGTSLGGMRPKCTVLDEDGFLAIGKFPSVKDERSITRGEVLALQLAKLAGIDGARARVQMVGAIPVAIIRRFDRTAEDGRIPYMSGTTLLQAKRGEERAYTEVIDELRGISQDFQKDARELWRRLVFNHLITNVDDHLHNIGLLYVGRKQWTLSPAFDLNPFPDKDRESKTWLSEDTGPITSVDQLMGQAARFELATTQDALKVLGEVVKAVQQWRTLATSSAIGLTQQELGAFAPAFEHEALVEALQLLA</sequence>
<evidence type="ECO:0000313" key="5">
    <source>
        <dbReference type="EMBL" id="MEJ8851861.1"/>
    </source>
</evidence>
<organism evidence="5 6">
    <name type="scientific">Variovorax rhizosphaerae</name>
    <dbReference type="NCBI Taxonomy" id="1836200"/>
    <lineage>
        <taxon>Bacteria</taxon>
        <taxon>Pseudomonadati</taxon>
        <taxon>Pseudomonadota</taxon>
        <taxon>Betaproteobacteria</taxon>
        <taxon>Burkholderiales</taxon>
        <taxon>Comamonadaceae</taxon>
        <taxon>Variovorax</taxon>
    </lineage>
</organism>
<comment type="caution">
    <text evidence="5">The sequence shown here is derived from an EMBL/GenBank/DDBJ whole genome shotgun (WGS) entry which is preliminary data.</text>
</comment>
<dbReference type="InterPro" id="IPR052028">
    <property type="entry name" value="HipA_Ser/Thr_kinase"/>
</dbReference>
<keyword evidence="2" id="KW-0808">Transferase</keyword>
<dbReference type="InterPro" id="IPR012893">
    <property type="entry name" value="HipA-like_C"/>
</dbReference>
<comment type="similarity">
    <text evidence="1">Belongs to the HipA Ser/Thr kinase family.</text>
</comment>
<reference evidence="5 6" key="1">
    <citation type="submission" date="2024-03" db="EMBL/GenBank/DDBJ databases">
        <title>Novel species of the genus Variovorax.</title>
        <authorList>
            <person name="Liu Q."/>
            <person name="Xin Y.-H."/>
        </authorList>
    </citation>
    <scope>NUCLEOTIDE SEQUENCE [LARGE SCALE GENOMIC DNA]</scope>
    <source>
        <strain evidence="5 6">KACC 18900</strain>
    </source>
</reference>
<evidence type="ECO:0000259" key="4">
    <source>
        <dbReference type="Pfam" id="PF07804"/>
    </source>
</evidence>
<evidence type="ECO:0000256" key="3">
    <source>
        <dbReference type="ARBA" id="ARBA00022777"/>
    </source>
</evidence>
<dbReference type="PANTHER" id="PTHR37419">
    <property type="entry name" value="SERINE/THREONINE-PROTEIN KINASE TOXIN HIPA"/>
    <property type="match status" value="1"/>
</dbReference>
<dbReference type="EMBL" id="JBBKZT010000028">
    <property type="protein sequence ID" value="MEJ8851861.1"/>
    <property type="molecule type" value="Genomic_DNA"/>
</dbReference>
<dbReference type="Pfam" id="PF07804">
    <property type="entry name" value="HipA_C"/>
    <property type="match status" value="1"/>
</dbReference>
<feature type="domain" description="HipA-like C-terminal" evidence="4">
    <location>
        <begin position="190"/>
        <end position="401"/>
    </location>
</feature>
<dbReference type="PANTHER" id="PTHR37419:SF8">
    <property type="entry name" value="TOXIN YJJJ"/>
    <property type="match status" value="1"/>
</dbReference>
<dbReference type="RefSeq" id="WP_340347657.1">
    <property type="nucleotide sequence ID" value="NZ_JBBKZT010000028.1"/>
</dbReference>
<accession>A0ABU8WWF4</accession>
<evidence type="ECO:0000256" key="1">
    <source>
        <dbReference type="ARBA" id="ARBA00010164"/>
    </source>
</evidence>
<name>A0ABU8WWF4_9BURK</name>
<gene>
    <name evidence="5" type="ORF">WKW82_34900</name>
</gene>
<dbReference type="Gene3D" id="1.10.1070.20">
    <property type="match status" value="1"/>
</dbReference>
<evidence type="ECO:0000313" key="6">
    <source>
        <dbReference type="Proteomes" id="UP001385892"/>
    </source>
</evidence>
<protein>
    <submittedName>
        <fullName evidence="5">HipA domain-containing protein</fullName>
    </submittedName>
</protein>
<keyword evidence="6" id="KW-1185">Reference proteome</keyword>